<organism evidence="1 2">
    <name type="scientific">Hymenobacter rubripertinctus</name>
    <dbReference type="NCBI Taxonomy" id="2029981"/>
    <lineage>
        <taxon>Bacteria</taxon>
        <taxon>Pseudomonadati</taxon>
        <taxon>Bacteroidota</taxon>
        <taxon>Cytophagia</taxon>
        <taxon>Cytophagales</taxon>
        <taxon>Hymenobacteraceae</taxon>
        <taxon>Hymenobacter</taxon>
    </lineage>
</organism>
<protein>
    <submittedName>
        <fullName evidence="1">Uncharacterized protein</fullName>
    </submittedName>
</protein>
<evidence type="ECO:0000313" key="1">
    <source>
        <dbReference type="EMBL" id="RIY09226.1"/>
    </source>
</evidence>
<comment type="caution">
    <text evidence="1">The sequence shown here is derived from an EMBL/GenBank/DDBJ whole genome shotgun (WGS) entry which is preliminary data.</text>
</comment>
<accession>A0A418QVH7</accession>
<evidence type="ECO:0000313" key="2">
    <source>
        <dbReference type="Proteomes" id="UP000284250"/>
    </source>
</evidence>
<name>A0A418QVH7_9BACT</name>
<proteinExistence type="predicted"/>
<dbReference type="EMBL" id="QYCN01000017">
    <property type="protein sequence ID" value="RIY09226.1"/>
    <property type="molecule type" value="Genomic_DNA"/>
</dbReference>
<dbReference type="Proteomes" id="UP000284250">
    <property type="component" value="Unassembled WGS sequence"/>
</dbReference>
<dbReference type="AlphaFoldDB" id="A0A418QVH7"/>
<dbReference type="RefSeq" id="WP_119656106.1">
    <property type="nucleotide sequence ID" value="NZ_JBHUOI010000073.1"/>
</dbReference>
<sequence length="293" mass="31545">MWLIPESAWTQALATQAIAGTQVWLVPPAGFGAAAGFTGVRHGGAALQVLDLKGSNYFRQAAGFSPARFEAKGGKVMEYRQLTAGDYPARLVRVRLTPTQESAQLLFGDSTFAVLLDARYPAADTATGSALRRSLLSATYQKPDRAASPLLGNTVFVLEEQKSAFALARASQGQYTYTLGGQQKPDYGTEPLVTVTTCAYNPSVTAADISRQALSRQSGLTGYTARKMTSGKVNDLVTYETEGFAQWQGRRVLVYQQVTVIGSTAVVLHGLAHQDFDSAPAQFQCLTHTIRPR</sequence>
<gene>
    <name evidence="1" type="ORF">D0T11_12355</name>
</gene>
<reference evidence="1 2" key="1">
    <citation type="submission" date="2018-09" db="EMBL/GenBank/DDBJ databases">
        <authorList>
            <person name="Zeman M."/>
            <person name="Pardy F."/>
        </authorList>
    </citation>
    <scope>NUCLEOTIDE SEQUENCE [LARGE SCALE GENOMIC DNA]</scope>
    <source>
        <strain evidence="1 2">CCM 8852</strain>
    </source>
</reference>
<reference evidence="1 2" key="2">
    <citation type="submission" date="2019-01" db="EMBL/GenBank/DDBJ databases">
        <title>Hymenobacter humicola sp. nov., isolated from soils in Antarctica.</title>
        <authorList>
            <person name="Sedlacek I."/>
            <person name="Holochova P."/>
            <person name="Kralova S."/>
            <person name="Pantucek R."/>
            <person name="Stankova E."/>
            <person name="Vrbovska V."/>
            <person name="Kristofova L."/>
            <person name="Svec P."/>
            <person name="Busse H.-J."/>
        </authorList>
    </citation>
    <scope>NUCLEOTIDE SEQUENCE [LARGE SCALE GENOMIC DNA]</scope>
    <source>
        <strain evidence="1 2">CCM 8852</strain>
    </source>
</reference>
<keyword evidence="2" id="KW-1185">Reference proteome</keyword>